<evidence type="ECO:0000256" key="1">
    <source>
        <dbReference type="ARBA" id="ARBA00005417"/>
    </source>
</evidence>
<evidence type="ECO:0000313" key="8">
    <source>
        <dbReference type="Proteomes" id="UP000321685"/>
    </source>
</evidence>
<evidence type="ECO:0000256" key="5">
    <source>
        <dbReference type="ARBA" id="ARBA00022970"/>
    </source>
</evidence>
<dbReference type="Pfam" id="PF00005">
    <property type="entry name" value="ABC_tran"/>
    <property type="match status" value="1"/>
</dbReference>
<dbReference type="AlphaFoldDB" id="A0A511DB17"/>
<dbReference type="EMBL" id="BJVJ01000004">
    <property type="protein sequence ID" value="GEL21767.1"/>
    <property type="molecule type" value="Genomic_DNA"/>
</dbReference>
<dbReference type="InterPro" id="IPR017871">
    <property type="entry name" value="ABC_transporter-like_CS"/>
</dbReference>
<dbReference type="GO" id="GO:0005524">
    <property type="term" value="F:ATP binding"/>
    <property type="evidence" value="ECO:0007669"/>
    <property type="project" value="UniProtKB-KW"/>
</dbReference>
<keyword evidence="3" id="KW-0547">Nucleotide-binding</keyword>
<evidence type="ECO:0000313" key="7">
    <source>
        <dbReference type="EMBL" id="GEL21767.1"/>
    </source>
</evidence>
<dbReference type="OrthoDB" id="9776369at2"/>
<accession>A0A511DB17</accession>
<dbReference type="PANTHER" id="PTHR43820">
    <property type="entry name" value="HIGH-AFFINITY BRANCHED-CHAIN AMINO ACID TRANSPORT ATP-BINDING PROTEIN LIVF"/>
    <property type="match status" value="1"/>
</dbReference>
<evidence type="ECO:0000256" key="4">
    <source>
        <dbReference type="ARBA" id="ARBA00022840"/>
    </source>
</evidence>
<organism evidence="7 8">
    <name type="scientific">Pseudonocardia sulfidoxydans NBRC 16205</name>
    <dbReference type="NCBI Taxonomy" id="1223511"/>
    <lineage>
        <taxon>Bacteria</taxon>
        <taxon>Bacillati</taxon>
        <taxon>Actinomycetota</taxon>
        <taxon>Actinomycetes</taxon>
        <taxon>Pseudonocardiales</taxon>
        <taxon>Pseudonocardiaceae</taxon>
        <taxon>Pseudonocardia</taxon>
    </lineage>
</organism>
<comment type="caution">
    <text evidence="7">The sequence shown here is derived from an EMBL/GenBank/DDBJ whole genome shotgun (WGS) entry which is preliminary data.</text>
</comment>
<dbReference type="InterPro" id="IPR003439">
    <property type="entry name" value="ABC_transporter-like_ATP-bd"/>
</dbReference>
<dbReference type="Gene3D" id="3.40.50.300">
    <property type="entry name" value="P-loop containing nucleotide triphosphate hydrolases"/>
    <property type="match status" value="1"/>
</dbReference>
<name>A0A511DB17_9PSEU</name>
<gene>
    <name evidence="7" type="primary">livF</name>
    <name evidence="7" type="ORF">PSU4_07210</name>
</gene>
<dbReference type="SUPFAM" id="SSF52540">
    <property type="entry name" value="P-loop containing nucleoside triphosphate hydrolases"/>
    <property type="match status" value="1"/>
</dbReference>
<keyword evidence="2" id="KW-0813">Transport</keyword>
<dbReference type="GO" id="GO:0015807">
    <property type="term" value="P:L-amino acid transport"/>
    <property type="evidence" value="ECO:0007669"/>
    <property type="project" value="TreeGrafter"/>
</dbReference>
<keyword evidence="5" id="KW-0029">Amino-acid transport</keyword>
<dbReference type="InterPro" id="IPR052156">
    <property type="entry name" value="BCAA_Transport_ATP-bd_LivF"/>
</dbReference>
<reference evidence="7 8" key="1">
    <citation type="submission" date="2019-07" db="EMBL/GenBank/DDBJ databases">
        <title>Whole genome shotgun sequence of Pseudonocardia sulfidoxydans NBRC 16205.</title>
        <authorList>
            <person name="Hosoyama A."/>
            <person name="Uohara A."/>
            <person name="Ohji S."/>
            <person name="Ichikawa N."/>
        </authorList>
    </citation>
    <scope>NUCLEOTIDE SEQUENCE [LARGE SCALE GENOMIC DNA]</scope>
    <source>
        <strain evidence="7 8">NBRC 16205</strain>
    </source>
</reference>
<dbReference type="Proteomes" id="UP000321685">
    <property type="component" value="Unassembled WGS sequence"/>
</dbReference>
<sequence>MTTVIEARDLHCGYGTLPVVRGLDLTVGAGEVVCLLGANGAGKTTTLLTIAGALPQLGGDLQVLGSPVTKARPYAIARRGLSMVPEGRGLFYKLTVAENLRLRRHRRSTVTMAEVFEQFPALPALADRRTGLLSGGEQQRVALAGALIASPTVMLLDEMCLGLAPIIVEKLLPMVRRIAEEHAMGVLLVEQHVLAALTVADRGYVLAHGRVVAEGSAAELRRDAEKLEAGYLGEDIAAAPVPLANGGQR</sequence>
<dbReference type="InterPro" id="IPR003593">
    <property type="entry name" value="AAA+_ATPase"/>
</dbReference>
<dbReference type="PROSITE" id="PS50893">
    <property type="entry name" value="ABC_TRANSPORTER_2"/>
    <property type="match status" value="1"/>
</dbReference>
<comment type="similarity">
    <text evidence="1">Belongs to the ABC transporter superfamily.</text>
</comment>
<protein>
    <submittedName>
        <fullName evidence="7">ABC transporter ATP-binding protein</fullName>
    </submittedName>
</protein>
<evidence type="ECO:0000256" key="2">
    <source>
        <dbReference type="ARBA" id="ARBA00022448"/>
    </source>
</evidence>
<proteinExistence type="inferred from homology"/>
<dbReference type="InterPro" id="IPR027417">
    <property type="entry name" value="P-loop_NTPase"/>
</dbReference>
<keyword evidence="4 7" id="KW-0067">ATP-binding</keyword>
<dbReference type="PROSITE" id="PS00211">
    <property type="entry name" value="ABC_TRANSPORTER_1"/>
    <property type="match status" value="1"/>
</dbReference>
<dbReference type="SMART" id="SM00382">
    <property type="entry name" value="AAA"/>
    <property type="match status" value="1"/>
</dbReference>
<evidence type="ECO:0000259" key="6">
    <source>
        <dbReference type="PROSITE" id="PS50893"/>
    </source>
</evidence>
<dbReference type="RefSeq" id="WP_147102495.1">
    <property type="nucleotide sequence ID" value="NZ_BJVJ01000004.1"/>
</dbReference>
<dbReference type="PANTHER" id="PTHR43820:SF4">
    <property type="entry name" value="HIGH-AFFINITY BRANCHED-CHAIN AMINO ACID TRANSPORT ATP-BINDING PROTEIN LIVF"/>
    <property type="match status" value="1"/>
</dbReference>
<dbReference type="GO" id="GO:0016887">
    <property type="term" value="F:ATP hydrolysis activity"/>
    <property type="evidence" value="ECO:0007669"/>
    <property type="project" value="InterPro"/>
</dbReference>
<keyword evidence="8" id="KW-1185">Reference proteome</keyword>
<evidence type="ECO:0000256" key="3">
    <source>
        <dbReference type="ARBA" id="ARBA00022741"/>
    </source>
</evidence>
<feature type="domain" description="ABC transporter" evidence="6">
    <location>
        <begin position="5"/>
        <end position="233"/>
    </location>
</feature>
<dbReference type="CDD" id="cd03224">
    <property type="entry name" value="ABC_TM1139_LivF_branched"/>
    <property type="match status" value="1"/>
</dbReference>
<dbReference type="GO" id="GO:0015658">
    <property type="term" value="F:branched-chain amino acid transmembrane transporter activity"/>
    <property type="evidence" value="ECO:0007669"/>
    <property type="project" value="TreeGrafter"/>
</dbReference>